<protein>
    <submittedName>
        <fullName evidence="2">Uncharacterized protein</fullName>
    </submittedName>
</protein>
<proteinExistence type="predicted"/>
<gene>
    <name evidence="2" type="ORF">EYF80_037893</name>
</gene>
<dbReference type="EMBL" id="SRLO01000566">
    <property type="protein sequence ID" value="TNN51922.1"/>
    <property type="molecule type" value="Genomic_DNA"/>
</dbReference>
<evidence type="ECO:0000313" key="3">
    <source>
        <dbReference type="Proteomes" id="UP000314294"/>
    </source>
</evidence>
<accession>A0A4Z2GGY1</accession>
<reference evidence="2 3" key="1">
    <citation type="submission" date="2019-03" db="EMBL/GenBank/DDBJ databases">
        <title>First draft genome of Liparis tanakae, snailfish: a comprehensive survey of snailfish specific genes.</title>
        <authorList>
            <person name="Kim W."/>
            <person name="Song I."/>
            <person name="Jeong J.-H."/>
            <person name="Kim D."/>
            <person name="Kim S."/>
            <person name="Ryu S."/>
            <person name="Song J.Y."/>
            <person name="Lee S.K."/>
        </authorList>
    </citation>
    <scope>NUCLEOTIDE SEQUENCE [LARGE SCALE GENOMIC DNA]</scope>
    <source>
        <tissue evidence="2">Muscle</tissue>
    </source>
</reference>
<feature type="region of interest" description="Disordered" evidence="1">
    <location>
        <begin position="1"/>
        <end position="21"/>
    </location>
</feature>
<keyword evidence="3" id="KW-1185">Reference proteome</keyword>
<evidence type="ECO:0000313" key="2">
    <source>
        <dbReference type="EMBL" id="TNN51922.1"/>
    </source>
</evidence>
<dbReference type="Proteomes" id="UP000314294">
    <property type="component" value="Unassembled WGS sequence"/>
</dbReference>
<feature type="region of interest" description="Disordered" evidence="1">
    <location>
        <begin position="72"/>
        <end position="99"/>
    </location>
</feature>
<comment type="caution">
    <text evidence="2">The sequence shown here is derived from an EMBL/GenBank/DDBJ whole genome shotgun (WGS) entry which is preliminary data.</text>
</comment>
<dbReference type="AlphaFoldDB" id="A0A4Z2GGY1"/>
<name>A0A4Z2GGY1_9TELE</name>
<evidence type="ECO:0000256" key="1">
    <source>
        <dbReference type="SAM" id="MobiDB-lite"/>
    </source>
</evidence>
<sequence>MGSNETGIGSPIPPVSEVKSAGKTTPFFRRRVLELPPAYLTALFVLQRESAWEQNLLAWQMKNWFGGFLTPLQSTKSKRPGHNSVTRATDDSSSRVPGR</sequence>
<organism evidence="2 3">
    <name type="scientific">Liparis tanakae</name>
    <name type="common">Tanaka's snailfish</name>
    <dbReference type="NCBI Taxonomy" id="230148"/>
    <lineage>
        <taxon>Eukaryota</taxon>
        <taxon>Metazoa</taxon>
        <taxon>Chordata</taxon>
        <taxon>Craniata</taxon>
        <taxon>Vertebrata</taxon>
        <taxon>Euteleostomi</taxon>
        <taxon>Actinopterygii</taxon>
        <taxon>Neopterygii</taxon>
        <taxon>Teleostei</taxon>
        <taxon>Neoteleostei</taxon>
        <taxon>Acanthomorphata</taxon>
        <taxon>Eupercaria</taxon>
        <taxon>Perciformes</taxon>
        <taxon>Cottioidei</taxon>
        <taxon>Cottales</taxon>
        <taxon>Liparidae</taxon>
        <taxon>Liparis</taxon>
    </lineage>
</organism>